<dbReference type="Proteomes" id="UP001234216">
    <property type="component" value="Unassembled WGS sequence"/>
</dbReference>
<evidence type="ECO:0000313" key="2">
    <source>
        <dbReference type="Proteomes" id="UP001234216"/>
    </source>
</evidence>
<proteinExistence type="predicted"/>
<name>A0AAW8FVB7_9ACTN</name>
<comment type="caution">
    <text evidence="1">The sequence shown here is derived from an EMBL/GenBank/DDBJ whole genome shotgun (WGS) entry which is preliminary data.</text>
</comment>
<evidence type="ECO:0000313" key="1">
    <source>
        <dbReference type="EMBL" id="MDQ0912997.1"/>
    </source>
</evidence>
<accession>A0AAW8FVB7</accession>
<dbReference type="RefSeq" id="WP_306985821.1">
    <property type="nucleotide sequence ID" value="NZ_JAUSYQ010000002.1"/>
</dbReference>
<sequence>MRWKKEMYTDLALRDGVPLACAGTDRLRAGLTGALPGLAD</sequence>
<dbReference type="AlphaFoldDB" id="A0AAW8FVB7"/>
<dbReference type="EMBL" id="JAUSZV010000005">
    <property type="protein sequence ID" value="MDQ0912997.1"/>
    <property type="molecule type" value="Genomic_DNA"/>
</dbReference>
<gene>
    <name evidence="1" type="ORF">QFZ22_008982</name>
</gene>
<reference evidence="1" key="1">
    <citation type="submission" date="2023-07" db="EMBL/GenBank/DDBJ databases">
        <title>Comparative genomics of wheat-associated soil bacteria to identify genetic determinants of phenazine resistance.</title>
        <authorList>
            <person name="Mouncey N."/>
        </authorList>
    </citation>
    <scope>NUCLEOTIDE SEQUENCE</scope>
    <source>
        <strain evidence="1">V4I22</strain>
    </source>
</reference>
<protein>
    <submittedName>
        <fullName evidence="1">Uncharacterized protein</fullName>
    </submittedName>
</protein>
<organism evidence="1 2">
    <name type="scientific">Streptomyces canus</name>
    <dbReference type="NCBI Taxonomy" id="58343"/>
    <lineage>
        <taxon>Bacteria</taxon>
        <taxon>Bacillati</taxon>
        <taxon>Actinomycetota</taxon>
        <taxon>Actinomycetes</taxon>
        <taxon>Kitasatosporales</taxon>
        <taxon>Streptomycetaceae</taxon>
        <taxon>Streptomyces</taxon>
        <taxon>Streptomyces aurantiacus group</taxon>
    </lineage>
</organism>